<dbReference type="Proteomes" id="UP000379480">
    <property type="component" value="Unassembled WGS sequence"/>
</dbReference>
<dbReference type="Gene3D" id="1.20.58.760">
    <property type="entry name" value="Peptidase M41"/>
    <property type="match status" value="1"/>
</dbReference>
<evidence type="ECO:0000313" key="1">
    <source>
        <dbReference type="EMBL" id="VVO43434.1"/>
    </source>
</evidence>
<dbReference type="RefSeq" id="WP_150807343.1">
    <property type="nucleotide sequence ID" value="NZ_CABVHY010000050.1"/>
</dbReference>
<accession>A0A5E7FXE6</accession>
<proteinExistence type="predicted"/>
<dbReference type="SUPFAM" id="SSF140990">
    <property type="entry name" value="FtsH protease domain-like"/>
    <property type="match status" value="1"/>
</dbReference>
<dbReference type="GO" id="GO:0006508">
    <property type="term" value="P:proteolysis"/>
    <property type="evidence" value="ECO:0007669"/>
    <property type="project" value="InterPro"/>
</dbReference>
<evidence type="ECO:0000313" key="2">
    <source>
        <dbReference type="Proteomes" id="UP000379480"/>
    </source>
</evidence>
<dbReference type="AlphaFoldDB" id="A0A5E7FXE6"/>
<organism evidence="1 2">
    <name type="scientific">Pseudomonas fluorescens</name>
    <dbReference type="NCBI Taxonomy" id="294"/>
    <lineage>
        <taxon>Bacteria</taxon>
        <taxon>Pseudomonadati</taxon>
        <taxon>Pseudomonadota</taxon>
        <taxon>Gammaproteobacteria</taxon>
        <taxon>Pseudomonadales</taxon>
        <taxon>Pseudomonadaceae</taxon>
        <taxon>Pseudomonas</taxon>
    </lineage>
</organism>
<reference evidence="1 2" key="1">
    <citation type="submission" date="2019-09" db="EMBL/GenBank/DDBJ databases">
        <authorList>
            <person name="Chandra G."/>
            <person name="Truman W A."/>
        </authorList>
    </citation>
    <scope>NUCLEOTIDE SEQUENCE [LARGE SCALE GENOMIC DNA]</scope>
    <source>
        <strain evidence="1">PS723</strain>
    </source>
</reference>
<sequence>MNKRPRRTAIHEAGHALAFWWNGQHIERVTVRTRTEAVIGPMIDLRGNPQNVEGLVEADYFVHHPSLDAPGIAEYLPSMVESIERDLLHCFAGPVAEAVYRHRKSDQFITGSGWGDRRRGYELISLLPARKLLDAESRAIARSSCLVRRYWAAVTAVADLLQEHGTVNGEAITALLCEVTGESPALHRNQLATLDTRRNRQWTAAHAGCRN</sequence>
<dbReference type="GO" id="GO:0004176">
    <property type="term" value="F:ATP-dependent peptidase activity"/>
    <property type="evidence" value="ECO:0007669"/>
    <property type="project" value="InterPro"/>
</dbReference>
<gene>
    <name evidence="1" type="ORF">PS723_06177</name>
</gene>
<dbReference type="EMBL" id="CABVHY010000050">
    <property type="protein sequence ID" value="VVO43434.1"/>
    <property type="molecule type" value="Genomic_DNA"/>
</dbReference>
<protein>
    <recommendedName>
        <fullName evidence="3">Peptidase M41 domain-containing protein</fullName>
    </recommendedName>
</protein>
<dbReference type="OrthoDB" id="6932451at2"/>
<dbReference type="InterPro" id="IPR037219">
    <property type="entry name" value="Peptidase_M41-like"/>
</dbReference>
<evidence type="ECO:0008006" key="3">
    <source>
        <dbReference type="Google" id="ProtNLM"/>
    </source>
</evidence>
<dbReference type="GO" id="GO:0005524">
    <property type="term" value="F:ATP binding"/>
    <property type="evidence" value="ECO:0007669"/>
    <property type="project" value="InterPro"/>
</dbReference>
<dbReference type="GO" id="GO:0004222">
    <property type="term" value="F:metalloendopeptidase activity"/>
    <property type="evidence" value="ECO:0007669"/>
    <property type="project" value="InterPro"/>
</dbReference>
<name>A0A5E7FXE6_PSEFL</name>